<organism evidence="2 3">
    <name type="scientific">Levilactobacillus parabrevis ATCC 53295</name>
    <dbReference type="NCBI Taxonomy" id="1267003"/>
    <lineage>
        <taxon>Bacteria</taxon>
        <taxon>Bacillati</taxon>
        <taxon>Bacillota</taxon>
        <taxon>Bacilli</taxon>
        <taxon>Lactobacillales</taxon>
        <taxon>Lactobacillaceae</taxon>
        <taxon>Levilactobacillus</taxon>
    </lineage>
</organism>
<dbReference type="AlphaFoldDB" id="A0A0R1GVZ4"/>
<keyword evidence="1" id="KW-1133">Transmembrane helix</keyword>
<accession>A0A0R1GVZ4</accession>
<sequence>MLTTDFDVKLKLIILTVVGFLALAGVLGYVYHLDHHFNRRLIGVIAVMVALVFILISLILIHH</sequence>
<keyword evidence="3" id="KW-1185">Reference proteome</keyword>
<evidence type="ECO:0000313" key="2">
    <source>
        <dbReference type="EMBL" id="KRK38261.1"/>
    </source>
</evidence>
<evidence type="ECO:0000256" key="1">
    <source>
        <dbReference type="SAM" id="Phobius"/>
    </source>
</evidence>
<dbReference type="OrthoDB" id="2322624at2"/>
<dbReference type="eggNOG" id="ENOG5030AUM">
    <property type="taxonomic scope" value="Bacteria"/>
</dbReference>
<dbReference type="PATRIC" id="fig|1267003.4.peg.2190"/>
<keyword evidence="1" id="KW-0812">Transmembrane</keyword>
<proteinExistence type="predicted"/>
<evidence type="ECO:0000313" key="3">
    <source>
        <dbReference type="Proteomes" id="UP000051176"/>
    </source>
</evidence>
<feature type="transmembrane region" description="Helical" evidence="1">
    <location>
        <begin position="42"/>
        <end position="61"/>
    </location>
</feature>
<keyword evidence="1" id="KW-0472">Membrane</keyword>
<dbReference type="RefSeq" id="WP_020088885.1">
    <property type="nucleotide sequence ID" value="NZ_AZCZ01000007.1"/>
</dbReference>
<comment type="caution">
    <text evidence="2">The sequence shown here is derived from an EMBL/GenBank/DDBJ whole genome shotgun (WGS) entry which is preliminary data.</text>
</comment>
<feature type="transmembrane region" description="Helical" evidence="1">
    <location>
        <begin position="12"/>
        <end position="30"/>
    </location>
</feature>
<gene>
    <name evidence="2" type="ORF">FD07_GL002075</name>
</gene>
<name>A0A0R1GVZ4_9LACO</name>
<protein>
    <submittedName>
        <fullName evidence="2">Uncharacterized protein</fullName>
    </submittedName>
</protein>
<dbReference type="Proteomes" id="UP000051176">
    <property type="component" value="Unassembled WGS sequence"/>
</dbReference>
<dbReference type="EMBL" id="AZCZ01000007">
    <property type="protein sequence ID" value="KRK38261.1"/>
    <property type="molecule type" value="Genomic_DNA"/>
</dbReference>
<reference evidence="2 3" key="1">
    <citation type="journal article" date="2015" name="Genome Announc.">
        <title>Expanding the biotechnology potential of lactobacilli through comparative genomics of 213 strains and associated genera.</title>
        <authorList>
            <person name="Sun Z."/>
            <person name="Harris H.M."/>
            <person name="McCann A."/>
            <person name="Guo C."/>
            <person name="Argimon S."/>
            <person name="Zhang W."/>
            <person name="Yang X."/>
            <person name="Jeffery I.B."/>
            <person name="Cooney J.C."/>
            <person name="Kagawa T.F."/>
            <person name="Liu W."/>
            <person name="Song Y."/>
            <person name="Salvetti E."/>
            <person name="Wrobel A."/>
            <person name="Rasinkangas P."/>
            <person name="Parkhill J."/>
            <person name="Rea M.C."/>
            <person name="O'Sullivan O."/>
            <person name="Ritari J."/>
            <person name="Douillard F.P."/>
            <person name="Paul Ross R."/>
            <person name="Yang R."/>
            <person name="Briner A.E."/>
            <person name="Felis G.E."/>
            <person name="de Vos W.M."/>
            <person name="Barrangou R."/>
            <person name="Klaenhammer T.R."/>
            <person name="Caufield P.W."/>
            <person name="Cui Y."/>
            <person name="Zhang H."/>
            <person name="O'Toole P.W."/>
        </authorList>
    </citation>
    <scope>NUCLEOTIDE SEQUENCE [LARGE SCALE GENOMIC DNA]</scope>
    <source>
        <strain evidence="2 3">ATCC 53295</strain>
    </source>
</reference>